<dbReference type="InterPro" id="IPR025488">
    <property type="entry name" value="DUF4380"/>
</dbReference>
<evidence type="ECO:0000313" key="2">
    <source>
        <dbReference type="Proteomes" id="UP000663570"/>
    </source>
</evidence>
<sequence length="289" mass="31821">MSVTSPSIPMHGAQLQRLQWLVAGDLALGVDVAKGGRIVSFSRNGEEILTPASVHPDNYGSTLWDSPQRTWDWPPRPVLDTQPYLTSREGDTLVLESGVDPSGLQFTKRIRAEPSAERIELEYRITNRGDAPVHVAPWEVTRTTGGLSFFPFEAAEGLPETDLHPVIKQDGICWYPFAPAVLEKGRKLFELGREGWLAHVGSGQRLLFVKTFPVTPLESFAPGQGAIEIWGHDDALYVELENHGPYVQLAPGEALSYPVCWYLEPLPAELRVGVGEPGLVALARRIAAR</sequence>
<dbReference type="Pfam" id="PF14315">
    <property type="entry name" value="DUF4380"/>
    <property type="match status" value="1"/>
</dbReference>
<keyword evidence="2" id="KW-1185">Reference proteome</keyword>
<name>A0ABX7M594_9RHOO</name>
<dbReference type="Proteomes" id="UP000663570">
    <property type="component" value="Chromosome"/>
</dbReference>
<accession>A0ABX7M594</accession>
<organism evidence="1 2">
    <name type="scientific">Niveibacterium microcysteis</name>
    <dbReference type="NCBI Taxonomy" id="2811415"/>
    <lineage>
        <taxon>Bacteria</taxon>
        <taxon>Pseudomonadati</taxon>
        <taxon>Pseudomonadota</taxon>
        <taxon>Betaproteobacteria</taxon>
        <taxon>Rhodocyclales</taxon>
        <taxon>Rhodocyclaceae</taxon>
        <taxon>Niveibacterium</taxon>
    </lineage>
</organism>
<dbReference type="EMBL" id="CP071060">
    <property type="protein sequence ID" value="QSI76586.1"/>
    <property type="molecule type" value="Genomic_DNA"/>
</dbReference>
<reference evidence="1 2" key="1">
    <citation type="submission" date="2021-02" db="EMBL/GenBank/DDBJ databases">
        <title>Niveibacterium changnyeongensis HC41.</title>
        <authorList>
            <person name="Kang M."/>
        </authorList>
    </citation>
    <scope>NUCLEOTIDE SEQUENCE [LARGE SCALE GENOMIC DNA]</scope>
    <source>
        <strain evidence="1 2">HC41</strain>
    </source>
</reference>
<proteinExistence type="predicted"/>
<gene>
    <name evidence="1" type="ORF">JY500_19330</name>
</gene>
<protein>
    <submittedName>
        <fullName evidence="1">DUF4380 domain-containing protein</fullName>
    </submittedName>
</protein>
<evidence type="ECO:0000313" key="1">
    <source>
        <dbReference type="EMBL" id="QSI76586.1"/>
    </source>
</evidence>
<dbReference type="RefSeq" id="WP_206254236.1">
    <property type="nucleotide sequence ID" value="NZ_CP071060.1"/>
</dbReference>